<dbReference type="EC" id="4.1.2.25" evidence="6"/>
<evidence type="ECO:0000256" key="2">
    <source>
        <dbReference type="ARBA" id="ARBA00005013"/>
    </source>
</evidence>
<dbReference type="SMART" id="SM00905">
    <property type="entry name" value="FolB"/>
    <property type="match status" value="1"/>
</dbReference>
<sequence>MDKIILDGMAFYGFHGLLDEEAVLGQKFFVDVEIYTDTKEAGKTDDMNKSISYADVYDLVKMHTEEKRYNLIEALAENIASDILENFERANSVSVKIRKKEAPVRGIFNYMGVEIRRDRNE</sequence>
<comment type="similarity">
    <text evidence="3 6">Belongs to the DHNA family.</text>
</comment>
<keyword evidence="9" id="KW-1185">Reference proteome</keyword>
<dbReference type="GO" id="GO:0046654">
    <property type="term" value="P:tetrahydrofolate biosynthetic process"/>
    <property type="evidence" value="ECO:0007669"/>
    <property type="project" value="UniProtKB-UniRule"/>
</dbReference>
<evidence type="ECO:0000256" key="3">
    <source>
        <dbReference type="ARBA" id="ARBA00005708"/>
    </source>
</evidence>
<organism evidence="8 9">
    <name type="scientific">Peptacetobacter hominis</name>
    <dbReference type="NCBI Taxonomy" id="2743610"/>
    <lineage>
        <taxon>Bacteria</taxon>
        <taxon>Bacillati</taxon>
        <taxon>Bacillota</taxon>
        <taxon>Clostridia</taxon>
        <taxon>Peptostreptococcales</taxon>
        <taxon>Peptostreptococcaceae</taxon>
        <taxon>Peptacetobacter</taxon>
    </lineage>
</organism>
<feature type="domain" description="Dihydroneopterin aldolase/epimerase" evidence="7">
    <location>
        <begin position="4"/>
        <end position="117"/>
    </location>
</feature>
<keyword evidence="4 6" id="KW-0289">Folate biosynthesis</keyword>
<dbReference type="AlphaFoldDB" id="A0A544QYP9"/>
<dbReference type="GO" id="GO:0005737">
    <property type="term" value="C:cytoplasm"/>
    <property type="evidence" value="ECO:0007669"/>
    <property type="project" value="TreeGrafter"/>
</dbReference>
<evidence type="ECO:0000313" key="8">
    <source>
        <dbReference type="EMBL" id="TQQ85843.1"/>
    </source>
</evidence>
<name>A0A544QYP9_9FIRM</name>
<evidence type="ECO:0000259" key="7">
    <source>
        <dbReference type="SMART" id="SM00905"/>
    </source>
</evidence>
<dbReference type="PANTHER" id="PTHR42844">
    <property type="entry name" value="DIHYDRONEOPTERIN ALDOLASE 1-RELATED"/>
    <property type="match status" value="1"/>
</dbReference>
<dbReference type="Gene3D" id="3.30.1130.10">
    <property type="match status" value="1"/>
</dbReference>
<evidence type="ECO:0000256" key="1">
    <source>
        <dbReference type="ARBA" id="ARBA00001353"/>
    </source>
</evidence>
<dbReference type="EMBL" id="SGJB01000001">
    <property type="protein sequence ID" value="TQQ85843.1"/>
    <property type="molecule type" value="Genomic_DNA"/>
</dbReference>
<dbReference type="GO" id="GO:0046656">
    <property type="term" value="P:folic acid biosynthetic process"/>
    <property type="evidence" value="ECO:0007669"/>
    <property type="project" value="UniProtKB-UniRule"/>
</dbReference>
<dbReference type="OrthoDB" id="9808041at2"/>
<reference evidence="8 9" key="1">
    <citation type="submission" date="2019-02" db="EMBL/GenBank/DDBJ databases">
        <title>Peptostreptococcaceae bacterium ZHW00191 nov., a new bacterium isolated from the human gut.</title>
        <authorList>
            <person name="Zhou H.-W."/>
            <person name="Chen X.-J."/>
        </authorList>
    </citation>
    <scope>NUCLEOTIDE SEQUENCE [LARGE SCALE GENOMIC DNA]</scope>
    <source>
        <strain evidence="8 9">ZHW00191</strain>
    </source>
</reference>
<evidence type="ECO:0000256" key="4">
    <source>
        <dbReference type="ARBA" id="ARBA00022909"/>
    </source>
</evidence>
<dbReference type="RefSeq" id="WP_142535070.1">
    <property type="nucleotide sequence ID" value="NZ_SGJB01000001.1"/>
</dbReference>
<dbReference type="InterPro" id="IPR006156">
    <property type="entry name" value="Dihydroneopterin_aldolase"/>
</dbReference>
<comment type="pathway">
    <text evidence="2 6">Cofactor biosynthesis; tetrahydrofolate biosynthesis; 2-amino-4-hydroxy-6-hydroxymethyl-7,8-dihydropteridine diphosphate from 7,8-dihydroneopterin triphosphate: step 3/4.</text>
</comment>
<dbReference type="Pfam" id="PF02152">
    <property type="entry name" value="FolB"/>
    <property type="match status" value="1"/>
</dbReference>
<dbReference type="NCBIfam" id="TIGR00526">
    <property type="entry name" value="folB_dom"/>
    <property type="match status" value="1"/>
</dbReference>
<dbReference type="Proteomes" id="UP000317863">
    <property type="component" value="Unassembled WGS sequence"/>
</dbReference>
<comment type="function">
    <text evidence="6">Catalyzes the conversion of 7,8-dihydroneopterin to 6-hydroxymethyl-7,8-dihydropterin.</text>
</comment>
<dbReference type="GO" id="GO:0004150">
    <property type="term" value="F:dihydroneopterin aldolase activity"/>
    <property type="evidence" value="ECO:0007669"/>
    <property type="project" value="UniProtKB-UniRule"/>
</dbReference>
<dbReference type="FunFam" id="3.30.1130.10:FF:000003">
    <property type="entry name" value="7,8-dihydroneopterin aldolase"/>
    <property type="match status" value="1"/>
</dbReference>
<gene>
    <name evidence="8" type="primary">folB</name>
    <name evidence="8" type="ORF">EXD82_01120</name>
</gene>
<evidence type="ECO:0000313" key="9">
    <source>
        <dbReference type="Proteomes" id="UP000317863"/>
    </source>
</evidence>
<evidence type="ECO:0000256" key="6">
    <source>
        <dbReference type="RuleBase" id="RU362079"/>
    </source>
</evidence>
<protein>
    <recommendedName>
        <fullName evidence="6">7,8-dihydroneopterin aldolase</fullName>
        <ecNumber evidence="6">4.1.2.25</ecNumber>
    </recommendedName>
</protein>
<accession>A0A544QYP9</accession>
<dbReference type="PANTHER" id="PTHR42844:SF1">
    <property type="entry name" value="DIHYDRONEOPTERIN ALDOLASE 1-RELATED"/>
    <property type="match status" value="1"/>
</dbReference>
<keyword evidence="5 6" id="KW-0456">Lyase</keyword>
<comment type="caution">
    <text evidence="8">The sequence shown here is derived from an EMBL/GenBank/DDBJ whole genome shotgun (WGS) entry which is preliminary data.</text>
</comment>
<dbReference type="CDD" id="cd00534">
    <property type="entry name" value="DHNA_DHNTPE"/>
    <property type="match status" value="1"/>
</dbReference>
<evidence type="ECO:0000256" key="5">
    <source>
        <dbReference type="ARBA" id="ARBA00023239"/>
    </source>
</evidence>
<dbReference type="SUPFAM" id="SSF55620">
    <property type="entry name" value="Tetrahydrobiopterin biosynthesis enzymes-like"/>
    <property type="match status" value="1"/>
</dbReference>
<dbReference type="NCBIfam" id="TIGR00525">
    <property type="entry name" value="folB"/>
    <property type="match status" value="1"/>
</dbReference>
<dbReference type="InterPro" id="IPR043133">
    <property type="entry name" value="GTP-CH-I_C/QueF"/>
</dbReference>
<dbReference type="InterPro" id="IPR006157">
    <property type="entry name" value="FolB_dom"/>
</dbReference>
<proteinExistence type="inferred from homology"/>
<dbReference type="UniPathway" id="UPA00077">
    <property type="reaction ID" value="UER00154"/>
</dbReference>
<comment type="catalytic activity">
    <reaction evidence="1 6">
        <text>7,8-dihydroneopterin = 6-hydroxymethyl-7,8-dihydropterin + glycolaldehyde</text>
        <dbReference type="Rhea" id="RHEA:10540"/>
        <dbReference type="ChEBI" id="CHEBI:17001"/>
        <dbReference type="ChEBI" id="CHEBI:17071"/>
        <dbReference type="ChEBI" id="CHEBI:44841"/>
        <dbReference type="EC" id="4.1.2.25"/>
    </reaction>
</comment>